<comment type="caution">
    <text evidence="2">The sequence shown here is derived from an EMBL/GenBank/DDBJ whole genome shotgun (WGS) entry which is preliminary data.</text>
</comment>
<reference evidence="2 3" key="1">
    <citation type="submission" date="2020-10" db="EMBL/GenBank/DDBJ databases">
        <title>Phylogeny of dyella-like bacteria.</title>
        <authorList>
            <person name="Fu J."/>
        </authorList>
    </citation>
    <scope>NUCLEOTIDE SEQUENCE [LARGE SCALE GENOMIC DNA]</scope>
    <source>
        <strain evidence="2 3">BB4</strain>
    </source>
</reference>
<dbReference type="InterPro" id="IPR054545">
    <property type="entry name" value="ApeI-like"/>
</dbReference>
<evidence type="ECO:0000313" key="2">
    <source>
        <dbReference type="EMBL" id="MFK2916239.1"/>
    </source>
</evidence>
<feature type="domain" description="ApeI dehydratase-like" evidence="1">
    <location>
        <begin position="7"/>
        <end position="86"/>
    </location>
</feature>
<accession>A0ABW8K009</accession>
<dbReference type="Gene3D" id="3.10.129.10">
    <property type="entry name" value="Hotdog Thioesterase"/>
    <property type="match status" value="1"/>
</dbReference>
<dbReference type="SUPFAM" id="SSF54637">
    <property type="entry name" value="Thioesterase/thiol ester dehydrase-isomerase"/>
    <property type="match status" value="1"/>
</dbReference>
<keyword evidence="3" id="KW-1185">Reference proteome</keyword>
<evidence type="ECO:0000259" key="1">
    <source>
        <dbReference type="Pfam" id="PF22818"/>
    </source>
</evidence>
<dbReference type="Proteomes" id="UP001620408">
    <property type="component" value="Unassembled WGS sequence"/>
</dbReference>
<proteinExistence type="predicted"/>
<evidence type="ECO:0000313" key="3">
    <source>
        <dbReference type="Proteomes" id="UP001620408"/>
    </source>
</evidence>
<gene>
    <name evidence="2" type="ORF">ISS97_03105</name>
</gene>
<protein>
    <submittedName>
        <fullName evidence="2">Hydroxymyristoyl-ACP dehydratase</fullName>
    </submittedName>
</protein>
<dbReference type="RefSeq" id="WP_379984891.1">
    <property type="nucleotide sequence ID" value="NZ_JADIKD010000006.1"/>
</dbReference>
<dbReference type="Pfam" id="PF22818">
    <property type="entry name" value="ApeI-like"/>
    <property type="match status" value="1"/>
</dbReference>
<sequence>MSASAYRTVFRVAPDHPSLPGHFPGYPLVPGVMLLEQVALALRAWRNQRLARVVEAKFVAPLLPAEQAELSLTDNGTRVRFEIRRGEILLARGIVEGSDP</sequence>
<organism evidence="2 3">
    <name type="scientific">Dyella koreensis</name>
    <dbReference type="NCBI Taxonomy" id="311235"/>
    <lineage>
        <taxon>Bacteria</taxon>
        <taxon>Pseudomonadati</taxon>
        <taxon>Pseudomonadota</taxon>
        <taxon>Gammaproteobacteria</taxon>
        <taxon>Lysobacterales</taxon>
        <taxon>Rhodanobacteraceae</taxon>
        <taxon>Dyella</taxon>
    </lineage>
</organism>
<dbReference type="EMBL" id="JADIKD010000006">
    <property type="protein sequence ID" value="MFK2916239.1"/>
    <property type="molecule type" value="Genomic_DNA"/>
</dbReference>
<dbReference type="InterPro" id="IPR029069">
    <property type="entry name" value="HotDog_dom_sf"/>
</dbReference>
<name>A0ABW8K009_9GAMM</name>